<comment type="caution">
    <text evidence="4">The sequence shown here is derived from an EMBL/GenBank/DDBJ whole genome shotgun (WGS) entry which is preliminary data.</text>
</comment>
<dbReference type="Gene3D" id="1.10.357.10">
    <property type="entry name" value="Tetracycline Repressor, domain 2"/>
    <property type="match status" value="1"/>
</dbReference>
<dbReference type="SUPFAM" id="SSF46689">
    <property type="entry name" value="Homeodomain-like"/>
    <property type="match status" value="1"/>
</dbReference>
<dbReference type="EMBL" id="ALAO01000169">
    <property type="protein sequence ID" value="EKO39129.1"/>
    <property type="molecule type" value="Genomic_DNA"/>
</dbReference>
<gene>
    <name evidence="4" type="ORF">B193_2155</name>
</gene>
<name>K6GDG8_9BACT</name>
<evidence type="ECO:0000313" key="4">
    <source>
        <dbReference type="EMBL" id="EKO39129.1"/>
    </source>
</evidence>
<keyword evidence="1 2" id="KW-0238">DNA-binding</keyword>
<sequence>MTPRKTLAAKDWIDAAFVALGRGGVQAIRAEALARELKVSKGSFYWHFKDVPALRAQMLRHWSEQATARIINAIDAHIVSPRQRLRLLLTHIADGEAGRYGGKDVDAAIRDWARHDAAARETLETVDARRLDYVAALLRSCGIDANVSEIQARLLYGALIGTRQLATTSASTLREELLVLLEALLSQGVAPGKR</sequence>
<feature type="domain" description="HTH tetR-type" evidence="3">
    <location>
        <begin position="6"/>
        <end position="66"/>
    </location>
</feature>
<dbReference type="PROSITE" id="PS50977">
    <property type="entry name" value="HTH_TETR_2"/>
    <property type="match status" value="1"/>
</dbReference>
<dbReference type="AlphaFoldDB" id="K6GDG8"/>
<dbReference type="InterPro" id="IPR001647">
    <property type="entry name" value="HTH_TetR"/>
</dbReference>
<evidence type="ECO:0000256" key="2">
    <source>
        <dbReference type="PROSITE-ProRule" id="PRU00335"/>
    </source>
</evidence>
<evidence type="ECO:0000259" key="3">
    <source>
        <dbReference type="PROSITE" id="PS50977"/>
    </source>
</evidence>
<feature type="DNA-binding region" description="H-T-H motif" evidence="2">
    <location>
        <begin position="29"/>
        <end position="48"/>
    </location>
</feature>
<protein>
    <submittedName>
        <fullName evidence="4">Transcriptional regulator</fullName>
    </submittedName>
</protein>
<organism evidence="4 5">
    <name type="scientific">Solidesulfovibrio magneticus str. Maddingley MBC34</name>
    <dbReference type="NCBI Taxonomy" id="1206767"/>
    <lineage>
        <taxon>Bacteria</taxon>
        <taxon>Pseudomonadati</taxon>
        <taxon>Thermodesulfobacteriota</taxon>
        <taxon>Desulfovibrionia</taxon>
        <taxon>Desulfovibrionales</taxon>
        <taxon>Desulfovibrionaceae</taxon>
        <taxon>Solidesulfovibrio</taxon>
    </lineage>
</organism>
<evidence type="ECO:0000256" key="1">
    <source>
        <dbReference type="ARBA" id="ARBA00023125"/>
    </source>
</evidence>
<evidence type="ECO:0000313" key="5">
    <source>
        <dbReference type="Proteomes" id="UP000006272"/>
    </source>
</evidence>
<dbReference type="InterPro" id="IPR009057">
    <property type="entry name" value="Homeodomain-like_sf"/>
</dbReference>
<proteinExistence type="predicted"/>
<dbReference type="Pfam" id="PF00440">
    <property type="entry name" value="TetR_N"/>
    <property type="match status" value="1"/>
</dbReference>
<reference evidence="4 5" key="1">
    <citation type="submission" date="2012-07" db="EMBL/GenBank/DDBJ databases">
        <title>Draft genome sequence of Desulfovibrio magneticus str. Maddingley MBC34 obtained from a metagenomic sequence of a methanogenic enrichment isolated from coal-seam formation water in Victoria, Australia.</title>
        <authorList>
            <person name="Greenfield P."/>
            <person name="Hendry P."/>
            <person name="Li D."/>
            <person name="Rosewarne C.P."/>
            <person name="Tran-Dinh N."/>
            <person name="Elbourne L.D.H."/>
            <person name="Paulsen I.T."/>
            <person name="Midgley D.J."/>
        </authorList>
    </citation>
    <scope>NUCLEOTIDE SEQUENCE [LARGE SCALE GENOMIC DNA]</scope>
    <source>
        <strain evidence="5">Maddingley MBC34</strain>
    </source>
</reference>
<dbReference type="GO" id="GO:0003677">
    <property type="term" value="F:DNA binding"/>
    <property type="evidence" value="ECO:0007669"/>
    <property type="project" value="UniProtKB-UniRule"/>
</dbReference>
<dbReference type="Proteomes" id="UP000006272">
    <property type="component" value="Unassembled WGS sequence"/>
</dbReference>
<dbReference type="PATRIC" id="fig|1206767.3.peg.2099"/>
<accession>K6GDG8</accession>